<reference evidence="3 4" key="1">
    <citation type="submission" date="2019-11" db="EMBL/GenBank/DDBJ databases">
        <title>Comparative genomics of hydrocarbon-degrading Desulfosarcina strains.</title>
        <authorList>
            <person name="Watanabe M."/>
            <person name="Kojima H."/>
            <person name="Fukui M."/>
        </authorList>
    </citation>
    <scope>NUCLEOTIDE SEQUENCE [LARGE SCALE GENOMIC DNA]</scope>
    <source>
        <strain evidence="3 4">PP31</strain>
    </source>
</reference>
<dbReference type="EMBL" id="AP021875">
    <property type="protein sequence ID" value="BBO75349.1"/>
    <property type="molecule type" value="Genomic_DNA"/>
</dbReference>
<name>A0A5K7Z552_9BACT</name>
<dbReference type="Gene3D" id="3.30.870.10">
    <property type="entry name" value="Endonuclease Chain A"/>
    <property type="match status" value="2"/>
</dbReference>
<dbReference type="SMART" id="SM00155">
    <property type="entry name" value="PLDc"/>
    <property type="match status" value="2"/>
</dbReference>
<dbReference type="AlphaFoldDB" id="A0A5K7Z552"/>
<dbReference type="CDD" id="cd09113">
    <property type="entry name" value="PLDc_ymdC_like_2"/>
    <property type="match status" value="1"/>
</dbReference>
<dbReference type="SUPFAM" id="SSF56024">
    <property type="entry name" value="Phospholipase D/nuclease"/>
    <property type="match status" value="2"/>
</dbReference>
<feature type="domain" description="PLD phosphodiesterase" evidence="2">
    <location>
        <begin position="409"/>
        <end position="436"/>
    </location>
</feature>
<dbReference type="PANTHER" id="PTHR21248">
    <property type="entry name" value="CARDIOLIPIN SYNTHASE"/>
    <property type="match status" value="1"/>
</dbReference>
<dbReference type="PROSITE" id="PS51257">
    <property type="entry name" value="PROKAR_LIPOPROTEIN"/>
    <property type="match status" value="1"/>
</dbReference>
<keyword evidence="1" id="KW-0732">Signal</keyword>
<evidence type="ECO:0000259" key="2">
    <source>
        <dbReference type="PROSITE" id="PS50035"/>
    </source>
</evidence>
<dbReference type="RefSeq" id="WP_170302274.1">
    <property type="nucleotide sequence ID" value="NZ_AP021875.1"/>
</dbReference>
<protein>
    <submittedName>
        <fullName evidence="3">Phospholipase D family protein</fullName>
    </submittedName>
</protein>
<dbReference type="InterPro" id="IPR025202">
    <property type="entry name" value="PLD-like_dom"/>
</dbReference>
<dbReference type="CDD" id="cd09111">
    <property type="entry name" value="PLDc_ymdC_like_1"/>
    <property type="match status" value="1"/>
</dbReference>
<evidence type="ECO:0000313" key="3">
    <source>
        <dbReference type="EMBL" id="BBO75349.1"/>
    </source>
</evidence>
<organism evidence="3 4">
    <name type="scientific">Desulfosarcina widdelii</name>
    <dbReference type="NCBI Taxonomy" id="947919"/>
    <lineage>
        <taxon>Bacteria</taxon>
        <taxon>Pseudomonadati</taxon>
        <taxon>Thermodesulfobacteriota</taxon>
        <taxon>Desulfobacteria</taxon>
        <taxon>Desulfobacterales</taxon>
        <taxon>Desulfosarcinaceae</taxon>
        <taxon>Desulfosarcina</taxon>
    </lineage>
</organism>
<evidence type="ECO:0000313" key="4">
    <source>
        <dbReference type="Proteomes" id="UP000427769"/>
    </source>
</evidence>
<feature type="signal peptide" evidence="1">
    <location>
        <begin position="1"/>
        <end position="27"/>
    </location>
</feature>
<dbReference type="InterPro" id="IPR001736">
    <property type="entry name" value="PLipase_D/transphosphatidylase"/>
</dbReference>
<dbReference type="Pfam" id="PF13091">
    <property type="entry name" value="PLDc_2"/>
    <property type="match status" value="2"/>
</dbReference>
<evidence type="ECO:0000256" key="1">
    <source>
        <dbReference type="SAM" id="SignalP"/>
    </source>
</evidence>
<accession>A0A5K7Z552</accession>
<proteinExistence type="predicted"/>
<keyword evidence="4" id="KW-1185">Reference proteome</keyword>
<dbReference type="Proteomes" id="UP000427769">
    <property type="component" value="Chromosome"/>
</dbReference>
<dbReference type="KEGG" id="dwd:DSCW_27660"/>
<dbReference type="GO" id="GO:0032049">
    <property type="term" value="P:cardiolipin biosynthetic process"/>
    <property type="evidence" value="ECO:0007669"/>
    <property type="project" value="UniProtKB-ARBA"/>
</dbReference>
<feature type="chain" id="PRO_5024468109" evidence="1">
    <location>
        <begin position="28"/>
        <end position="522"/>
    </location>
</feature>
<dbReference type="PROSITE" id="PS50035">
    <property type="entry name" value="PLD"/>
    <property type="match status" value="2"/>
</dbReference>
<dbReference type="PANTHER" id="PTHR21248:SF12">
    <property type="entry name" value="CARDIOLIPIN SYNTHASE C"/>
    <property type="match status" value="1"/>
</dbReference>
<gene>
    <name evidence="3" type="ORF">DSCW_27660</name>
</gene>
<dbReference type="GO" id="GO:0030572">
    <property type="term" value="F:phosphatidyltransferase activity"/>
    <property type="evidence" value="ECO:0007669"/>
    <property type="project" value="UniProtKB-ARBA"/>
</dbReference>
<feature type="domain" description="PLD phosphodiesterase" evidence="2">
    <location>
        <begin position="168"/>
        <end position="195"/>
    </location>
</feature>
<sequence length="522" mass="58146">MRLFSNKLSAISWLVCCLLLVAGCANLPKDIERPSSYAIEDGNETRLGKTLAADLATHPNQSGVVLLGGGLDAFVGRIVLANLAERSIDVQYYMFHQDTVGQLLIDRLINAADRGVRVRMLIDDIYASDADDIWTALDAHPKMEVRLFNPFVRDASKNLQWITRFKDVNYRMHSKSFTVDNQATIVGGRNIGDEYFDANPDLAFADLDLLTVGPAVPDVSEAFDAYWNSKWAYPVSALTGPATSEQLNALRARMAAFSKSETAATYIGALKDSPLARSLRTGSAQFRWAEAKVIHDSPEKKERGEDWQSELLISQLWPAMEKAADELLIVSPYFVPGKKGAKALCDLSRKGVKVRILTNSLASNDVSAVHAGYARYRKKLIRSGVTLYELDEAIKKEVKKKFFWLPGLSKSSLHAKTMVIDRKTMFVGSMNLDQRSLNINNEIGVLFFNPEIAGQSADAFDRNIEKVAFRLELQKSSSGAESIRWHIKRGDDEIVYNSEPYATFWKKLGVGLIRLLPVESLL</sequence>